<dbReference type="InParanoid" id="A0A1M7EW51"/>
<sequence>MRRSINSGRVLLPPTIARFVFLCGANKSKEEISERRRALMDFSDKHLPHTYFFLAERMFSTLKEEGHKENLLDVEHLISDFSDYVLIVLESPSSFTELGAFSHRTLREKLVIINDEKFKDEESFINLGPIKAINESSGPERIICYKMSNDGIWSKDAIGDTFYKIYNLFQKPLKSKSKSAKLESLHPGDSFDKYSAMFLHDLVFLSGPLTHKEVIELLIQLFGKSNFNNVSKLLAILCAFGSIERNVKGLYRSKKSDCYYKYNFDLSPFIAVFRNYAQRKYPERLYAY</sequence>
<accession>A0A1M7EW51</accession>
<dbReference type="Proteomes" id="UP000190911">
    <property type="component" value="Chromosome I"/>
</dbReference>
<reference evidence="1 2" key="1">
    <citation type="submission" date="2016-11" db="EMBL/GenBank/DDBJ databases">
        <authorList>
            <person name="Jaros S."/>
            <person name="Januszkiewicz K."/>
            <person name="Wedrychowicz H."/>
        </authorList>
    </citation>
    <scope>NUCLEOTIDE SEQUENCE [LARGE SCALE GENOMIC DNA]</scope>
    <source>
        <strain evidence="1 2">ACAM 12</strain>
    </source>
</reference>
<dbReference type="InterPro" id="IPR049725">
    <property type="entry name" value="STM3845-like"/>
</dbReference>
<dbReference type="NCBIfam" id="NF038232">
    <property type="entry name" value="STM3845_fam"/>
    <property type="match status" value="1"/>
</dbReference>
<dbReference type="AlphaFoldDB" id="A0A1M7EW51"/>
<gene>
    <name evidence="1" type="ORF">SAMN05878437_0490</name>
</gene>
<proteinExistence type="predicted"/>
<keyword evidence="2" id="KW-1185">Reference proteome</keyword>
<name>A0A1M7EW51_9GAMM</name>
<evidence type="ECO:0000313" key="1">
    <source>
        <dbReference type="EMBL" id="SHL96052.1"/>
    </source>
</evidence>
<dbReference type="STRING" id="29571.SAMN05878437_0490"/>
<evidence type="ECO:0000313" key="2">
    <source>
        <dbReference type="Proteomes" id="UP000190911"/>
    </source>
</evidence>
<protein>
    <submittedName>
        <fullName evidence="1">Uncharacterized protein</fullName>
    </submittedName>
</protein>
<organism evidence="1 2">
    <name type="scientific">Vreelandella subglaciescola</name>
    <dbReference type="NCBI Taxonomy" id="29571"/>
    <lineage>
        <taxon>Bacteria</taxon>
        <taxon>Pseudomonadati</taxon>
        <taxon>Pseudomonadota</taxon>
        <taxon>Gammaproteobacteria</taxon>
        <taxon>Oceanospirillales</taxon>
        <taxon>Halomonadaceae</taxon>
        <taxon>Vreelandella</taxon>
    </lineage>
</organism>
<dbReference type="EMBL" id="LT670847">
    <property type="protein sequence ID" value="SHL96052.1"/>
    <property type="molecule type" value="Genomic_DNA"/>
</dbReference>